<protein>
    <submittedName>
        <fullName evidence="1">Uncharacterized protein</fullName>
    </submittedName>
</protein>
<comment type="caution">
    <text evidence="1">The sequence shown here is derived from an EMBL/GenBank/DDBJ whole genome shotgun (WGS) entry which is preliminary data.</text>
</comment>
<evidence type="ECO:0000313" key="2">
    <source>
        <dbReference type="Proteomes" id="UP000784294"/>
    </source>
</evidence>
<proteinExistence type="predicted"/>
<dbReference type="Proteomes" id="UP000784294">
    <property type="component" value="Unassembled WGS sequence"/>
</dbReference>
<sequence length="60" mass="6376">MACISAPVILLCLAGVALVAWLLASLQYATDILDQKGNLAPGVVHLPKEKKFQSLLSDRA</sequence>
<reference evidence="1" key="1">
    <citation type="submission" date="2018-11" db="EMBL/GenBank/DDBJ databases">
        <authorList>
            <consortium name="Pathogen Informatics"/>
        </authorList>
    </citation>
    <scope>NUCLEOTIDE SEQUENCE</scope>
</reference>
<keyword evidence="2" id="KW-1185">Reference proteome</keyword>
<gene>
    <name evidence="1" type="ORF">PXEA_LOCUS11531</name>
</gene>
<dbReference type="AlphaFoldDB" id="A0A448WR39"/>
<dbReference type="EMBL" id="CAAALY010035611">
    <property type="protein sequence ID" value="VEL18091.1"/>
    <property type="molecule type" value="Genomic_DNA"/>
</dbReference>
<organism evidence="1 2">
    <name type="scientific">Protopolystoma xenopodis</name>
    <dbReference type="NCBI Taxonomy" id="117903"/>
    <lineage>
        <taxon>Eukaryota</taxon>
        <taxon>Metazoa</taxon>
        <taxon>Spiralia</taxon>
        <taxon>Lophotrochozoa</taxon>
        <taxon>Platyhelminthes</taxon>
        <taxon>Monogenea</taxon>
        <taxon>Polyopisthocotylea</taxon>
        <taxon>Polystomatidea</taxon>
        <taxon>Polystomatidae</taxon>
        <taxon>Protopolystoma</taxon>
    </lineage>
</organism>
<name>A0A448WR39_9PLAT</name>
<accession>A0A448WR39</accession>
<evidence type="ECO:0000313" key="1">
    <source>
        <dbReference type="EMBL" id="VEL18091.1"/>
    </source>
</evidence>